<accession>A0AAU7JH24</accession>
<dbReference type="RefSeq" id="WP_406856537.1">
    <property type="nucleotide sequence ID" value="NZ_CP157484.1"/>
</dbReference>
<reference evidence="1" key="1">
    <citation type="submission" date="2024-05" db="EMBL/GenBank/DDBJ databases">
        <authorList>
            <person name="Kim S."/>
            <person name="Heo J."/>
            <person name="Choi H."/>
            <person name="Choi Y."/>
            <person name="Kwon S.-W."/>
            <person name="Kim Y."/>
        </authorList>
    </citation>
    <scope>NUCLEOTIDE SEQUENCE</scope>
    <source>
        <strain evidence="1">KACC 23698</strain>
    </source>
</reference>
<proteinExistence type="predicted"/>
<protein>
    <submittedName>
        <fullName evidence="1">Uncharacterized protein</fullName>
    </submittedName>
</protein>
<sequence>MPKLRDLLRKIASDPADLQLLRDNPKKLAEKHSLSAKDIQALSSADLLIRFPKNPLGPMQTTNPITITVTRKGSFHGSGDPPTRLDQIEKERIIELFERSLVDRDFAENLRSFLKLEPGKKAVK</sequence>
<dbReference type="EMBL" id="CP157484">
    <property type="protein sequence ID" value="XBO39691.1"/>
    <property type="molecule type" value="Genomic_DNA"/>
</dbReference>
<dbReference type="AlphaFoldDB" id="A0AAU7JH24"/>
<evidence type="ECO:0000313" key="1">
    <source>
        <dbReference type="EMBL" id="XBO39691.1"/>
    </source>
</evidence>
<organism evidence="1">
    <name type="scientific">Alsobacter sp. KACC 23698</name>
    <dbReference type="NCBI Taxonomy" id="3149229"/>
    <lineage>
        <taxon>Bacteria</taxon>
        <taxon>Pseudomonadati</taxon>
        <taxon>Pseudomonadota</taxon>
        <taxon>Alphaproteobacteria</taxon>
        <taxon>Hyphomicrobiales</taxon>
        <taxon>Alsobacteraceae</taxon>
        <taxon>Alsobacter</taxon>
    </lineage>
</organism>
<gene>
    <name evidence="1" type="ORF">ABEG18_02590</name>
</gene>
<name>A0AAU7JH24_9HYPH</name>